<feature type="region of interest" description="Disordered" evidence="1">
    <location>
        <begin position="29"/>
        <end position="94"/>
    </location>
</feature>
<evidence type="ECO:0000313" key="2">
    <source>
        <dbReference type="EMBL" id="GJT31767.1"/>
    </source>
</evidence>
<proteinExistence type="predicted"/>
<dbReference type="Proteomes" id="UP001151760">
    <property type="component" value="Unassembled WGS sequence"/>
</dbReference>
<protein>
    <recommendedName>
        <fullName evidence="4">Gag-Pol polyprotein</fullName>
    </recommendedName>
</protein>
<accession>A0ABQ5CYX1</accession>
<evidence type="ECO:0000313" key="3">
    <source>
        <dbReference type="Proteomes" id="UP001151760"/>
    </source>
</evidence>
<feature type="compositionally biased region" description="Low complexity" evidence="1">
    <location>
        <begin position="82"/>
        <end position="94"/>
    </location>
</feature>
<feature type="compositionally biased region" description="Low complexity" evidence="1">
    <location>
        <begin position="42"/>
        <end position="59"/>
    </location>
</feature>
<feature type="compositionally biased region" description="Polar residues" evidence="1">
    <location>
        <begin position="30"/>
        <end position="41"/>
    </location>
</feature>
<organism evidence="2 3">
    <name type="scientific">Tanacetum coccineum</name>
    <dbReference type="NCBI Taxonomy" id="301880"/>
    <lineage>
        <taxon>Eukaryota</taxon>
        <taxon>Viridiplantae</taxon>
        <taxon>Streptophyta</taxon>
        <taxon>Embryophyta</taxon>
        <taxon>Tracheophyta</taxon>
        <taxon>Spermatophyta</taxon>
        <taxon>Magnoliopsida</taxon>
        <taxon>eudicotyledons</taxon>
        <taxon>Gunneridae</taxon>
        <taxon>Pentapetalae</taxon>
        <taxon>asterids</taxon>
        <taxon>campanulids</taxon>
        <taxon>Asterales</taxon>
        <taxon>Asteraceae</taxon>
        <taxon>Asteroideae</taxon>
        <taxon>Anthemideae</taxon>
        <taxon>Anthemidinae</taxon>
        <taxon>Tanacetum</taxon>
    </lineage>
</organism>
<evidence type="ECO:0008006" key="4">
    <source>
        <dbReference type="Google" id="ProtNLM"/>
    </source>
</evidence>
<name>A0ABQ5CYX1_9ASTR</name>
<sequence length="121" mass="13245">MFDEYFNPQSSVVSQVLVADAPRVVDIFGSPSSTTIDQDAPSSSTSSTNQQQQSSIISQGVEEPIPNAHFDDQCLEPLHDVSTSQQSSSNVKSSHSLLELIEPKNFKEAMLESSWIDSIQE</sequence>
<keyword evidence="3" id="KW-1185">Reference proteome</keyword>
<dbReference type="EMBL" id="BQNB010014734">
    <property type="protein sequence ID" value="GJT31767.1"/>
    <property type="molecule type" value="Genomic_DNA"/>
</dbReference>
<reference evidence="2" key="1">
    <citation type="journal article" date="2022" name="Int. J. Mol. Sci.">
        <title>Draft Genome of Tanacetum Coccineum: Genomic Comparison of Closely Related Tanacetum-Family Plants.</title>
        <authorList>
            <person name="Yamashiro T."/>
            <person name="Shiraishi A."/>
            <person name="Nakayama K."/>
            <person name="Satake H."/>
        </authorList>
    </citation>
    <scope>NUCLEOTIDE SEQUENCE</scope>
</reference>
<evidence type="ECO:0000256" key="1">
    <source>
        <dbReference type="SAM" id="MobiDB-lite"/>
    </source>
</evidence>
<reference evidence="2" key="2">
    <citation type="submission" date="2022-01" db="EMBL/GenBank/DDBJ databases">
        <authorList>
            <person name="Yamashiro T."/>
            <person name="Shiraishi A."/>
            <person name="Satake H."/>
            <person name="Nakayama K."/>
        </authorList>
    </citation>
    <scope>NUCLEOTIDE SEQUENCE</scope>
</reference>
<comment type="caution">
    <text evidence="2">The sequence shown here is derived from an EMBL/GenBank/DDBJ whole genome shotgun (WGS) entry which is preliminary data.</text>
</comment>
<gene>
    <name evidence="2" type="ORF">Tco_0922186</name>
</gene>